<dbReference type="PANTHER" id="PTHR24412:SF451">
    <property type="entry name" value="KELCH-LIKE PROTEIN 20"/>
    <property type="match status" value="1"/>
</dbReference>
<dbReference type="InterPro" id="IPR000210">
    <property type="entry name" value="BTB/POZ_dom"/>
</dbReference>
<dbReference type="Pfam" id="PF01344">
    <property type="entry name" value="Kelch_1"/>
    <property type="match status" value="2"/>
</dbReference>
<evidence type="ECO:0000259" key="5">
    <source>
        <dbReference type="PROSITE" id="PS50097"/>
    </source>
</evidence>
<dbReference type="InterPro" id="IPR006652">
    <property type="entry name" value="Kelch_1"/>
</dbReference>
<dbReference type="SUPFAM" id="SSF117281">
    <property type="entry name" value="Kelch motif"/>
    <property type="match status" value="1"/>
</dbReference>
<evidence type="ECO:0000256" key="2">
    <source>
        <dbReference type="ARBA" id="ARBA00022441"/>
    </source>
</evidence>
<evidence type="ECO:0000313" key="6">
    <source>
        <dbReference type="EMBL" id="KAL3871199.1"/>
    </source>
</evidence>
<evidence type="ECO:0000256" key="1">
    <source>
        <dbReference type="ARBA" id="ARBA00004906"/>
    </source>
</evidence>
<protein>
    <recommendedName>
        <fullName evidence="5">BTB domain-containing protein</fullName>
    </recommendedName>
</protein>
<dbReference type="PIRSF" id="PIRSF037037">
    <property type="entry name" value="Kelch-like_protein_gigaxonin"/>
    <property type="match status" value="1"/>
</dbReference>
<evidence type="ECO:0000256" key="3">
    <source>
        <dbReference type="ARBA" id="ARBA00022737"/>
    </source>
</evidence>
<dbReference type="Pfam" id="PF24681">
    <property type="entry name" value="Kelch_KLHDC2_KLHL20_DRC7"/>
    <property type="match status" value="1"/>
</dbReference>
<name>A0ABD3WBA8_SINWO</name>
<keyword evidence="4" id="KW-0833">Ubl conjugation pathway</keyword>
<dbReference type="CDD" id="cd18249">
    <property type="entry name" value="BTB_POZ_KLHL20_KLEIP"/>
    <property type="match status" value="1"/>
</dbReference>
<keyword evidence="7" id="KW-1185">Reference proteome</keyword>
<dbReference type="SMART" id="SM00612">
    <property type="entry name" value="Kelch"/>
    <property type="match status" value="6"/>
</dbReference>
<dbReference type="Gene3D" id="1.25.40.420">
    <property type="match status" value="1"/>
</dbReference>
<dbReference type="EMBL" id="JBJQND010000007">
    <property type="protein sequence ID" value="KAL3871199.1"/>
    <property type="molecule type" value="Genomic_DNA"/>
</dbReference>
<feature type="domain" description="BTB" evidence="5">
    <location>
        <begin position="47"/>
        <end position="114"/>
    </location>
</feature>
<dbReference type="PROSITE" id="PS50097">
    <property type="entry name" value="BTB"/>
    <property type="match status" value="1"/>
</dbReference>
<dbReference type="SMART" id="SM00875">
    <property type="entry name" value="BACK"/>
    <property type="match status" value="1"/>
</dbReference>
<gene>
    <name evidence="6" type="ORF">ACJMK2_039215</name>
</gene>
<sequence>MMKGGVDLTQTSVDRPPSPARLVYTSDKHSRHTLEAINVLRKHRELCDVVLIVGQRKIFAHRVILSACSPYFHAMFTGELAESRQTEVTIRDIDENAMELLIDFCYTSNITVEESNVQTLLPAACLLQLAEIQDVCCEFLKRQLDPSNCLGIRAFADTHACRDLLRIADKFTQHNFQDVMESEEFLLLPINQLVDIISSDELNVRSEEQVFSAVMGWVKYNIQERRTCLATVLQHVRLPLMSPKFLVGTVGSDLLIKSDEACRDLVDEAKNYLLLPQERPLMQGPRTRSRKPIRCGEVLFAVGGWCSGDAISSVERYDPQTNEWRMVAPMSKRRCGVGVAVLNDLLYAVGGHDGQSYLNSIERYDPQTNQWSSEVAPTSSCRTSVGVAVLDNYMYAVGGQDGVSCLNFVERYDPQLNKWTKVASMSTRRLGVGVAVLAGYLYAVGGSDGTSPLNTVERYDPRSNRWSPVAPMGTRRKHLGVAVYNNMIYAVGGRDDTTELSSAERYNPQANTWQPVVAMTSRRSGVGLAVVNGQLMAIGGFDGTTYLKTIEMYDPESNSWKLCGGMNYRRLGGGVGVVRMPQHETHLW</sequence>
<dbReference type="SUPFAM" id="SSF54695">
    <property type="entry name" value="POZ domain"/>
    <property type="match status" value="1"/>
</dbReference>
<dbReference type="Proteomes" id="UP001634394">
    <property type="component" value="Unassembled WGS sequence"/>
</dbReference>
<dbReference type="PANTHER" id="PTHR24412">
    <property type="entry name" value="KELCH PROTEIN"/>
    <property type="match status" value="1"/>
</dbReference>
<comment type="pathway">
    <text evidence="1">Protein modification; protein ubiquitination.</text>
</comment>
<dbReference type="InterPro" id="IPR011705">
    <property type="entry name" value="BACK"/>
</dbReference>
<dbReference type="Pfam" id="PF00651">
    <property type="entry name" value="BTB"/>
    <property type="match status" value="1"/>
</dbReference>
<dbReference type="Pfam" id="PF07707">
    <property type="entry name" value="BACK"/>
    <property type="match status" value="1"/>
</dbReference>
<dbReference type="Gene3D" id="3.30.710.10">
    <property type="entry name" value="Potassium Channel Kv1.1, Chain A"/>
    <property type="match status" value="1"/>
</dbReference>
<proteinExistence type="predicted"/>
<dbReference type="FunFam" id="3.30.710.10:FF:000001">
    <property type="entry name" value="Kelch-like family member 20"/>
    <property type="match status" value="1"/>
</dbReference>
<dbReference type="AlphaFoldDB" id="A0ABD3WBA8"/>
<dbReference type="FunFam" id="1.25.40.420:FF:000001">
    <property type="entry name" value="Kelch-like family member 12"/>
    <property type="match status" value="1"/>
</dbReference>
<dbReference type="InterPro" id="IPR017096">
    <property type="entry name" value="BTB-kelch_protein"/>
</dbReference>
<reference evidence="6 7" key="1">
    <citation type="submission" date="2024-11" db="EMBL/GenBank/DDBJ databases">
        <title>Chromosome-level genome assembly of the freshwater bivalve Anodonta woodiana.</title>
        <authorList>
            <person name="Chen X."/>
        </authorList>
    </citation>
    <scope>NUCLEOTIDE SEQUENCE [LARGE SCALE GENOMIC DNA]</scope>
    <source>
        <strain evidence="6">MN2024</strain>
        <tissue evidence="6">Gills</tissue>
    </source>
</reference>
<dbReference type="InterPro" id="IPR011333">
    <property type="entry name" value="SKP1/BTB/POZ_sf"/>
</dbReference>
<dbReference type="CDD" id="cd18459">
    <property type="entry name" value="BACK_KLHL20"/>
    <property type="match status" value="1"/>
</dbReference>
<dbReference type="PRINTS" id="PR00501">
    <property type="entry name" value="KELCHREPEAT"/>
</dbReference>
<comment type="caution">
    <text evidence="6">The sequence shown here is derived from an EMBL/GenBank/DDBJ whole genome shotgun (WGS) entry which is preliminary data.</text>
</comment>
<dbReference type="SMART" id="SM00225">
    <property type="entry name" value="BTB"/>
    <property type="match status" value="1"/>
</dbReference>
<evidence type="ECO:0000313" key="7">
    <source>
        <dbReference type="Proteomes" id="UP001634394"/>
    </source>
</evidence>
<organism evidence="6 7">
    <name type="scientific">Sinanodonta woodiana</name>
    <name type="common">Chinese pond mussel</name>
    <name type="synonym">Anodonta woodiana</name>
    <dbReference type="NCBI Taxonomy" id="1069815"/>
    <lineage>
        <taxon>Eukaryota</taxon>
        <taxon>Metazoa</taxon>
        <taxon>Spiralia</taxon>
        <taxon>Lophotrochozoa</taxon>
        <taxon>Mollusca</taxon>
        <taxon>Bivalvia</taxon>
        <taxon>Autobranchia</taxon>
        <taxon>Heteroconchia</taxon>
        <taxon>Palaeoheterodonta</taxon>
        <taxon>Unionida</taxon>
        <taxon>Unionoidea</taxon>
        <taxon>Unionidae</taxon>
        <taxon>Unioninae</taxon>
        <taxon>Sinanodonta</taxon>
    </lineage>
</organism>
<dbReference type="Gene3D" id="2.120.10.80">
    <property type="entry name" value="Kelch-type beta propeller"/>
    <property type="match status" value="1"/>
</dbReference>
<dbReference type="InterPro" id="IPR015915">
    <property type="entry name" value="Kelch-typ_b-propeller"/>
</dbReference>
<keyword evidence="2" id="KW-0880">Kelch repeat</keyword>
<keyword evidence="3" id="KW-0677">Repeat</keyword>
<evidence type="ECO:0000256" key="4">
    <source>
        <dbReference type="ARBA" id="ARBA00022786"/>
    </source>
</evidence>
<accession>A0ABD3WBA8</accession>